<reference evidence="2" key="1">
    <citation type="journal article" date="2023" name="G3 (Bethesda)">
        <title>Genome assembly and association tests identify interacting loci associated with vigor, precocity, and sex in interspecific pistachio rootstocks.</title>
        <authorList>
            <person name="Palmer W."/>
            <person name="Jacygrad E."/>
            <person name="Sagayaradj S."/>
            <person name="Cavanaugh K."/>
            <person name="Han R."/>
            <person name="Bertier L."/>
            <person name="Beede B."/>
            <person name="Kafkas S."/>
            <person name="Golino D."/>
            <person name="Preece J."/>
            <person name="Michelmore R."/>
        </authorList>
    </citation>
    <scope>NUCLEOTIDE SEQUENCE [LARGE SCALE GENOMIC DNA]</scope>
</reference>
<evidence type="ECO:0000313" key="2">
    <source>
        <dbReference type="Proteomes" id="UP001163603"/>
    </source>
</evidence>
<comment type="caution">
    <text evidence="1">The sequence shown here is derived from an EMBL/GenBank/DDBJ whole genome shotgun (WGS) entry which is preliminary data.</text>
</comment>
<dbReference type="Proteomes" id="UP001163603">
    <property type="component" value="Chromosome 7"/>
</dbReference>
<proteinExistence type="predicted"/>
<organism evidence="1 2">
    <name type="scientific">Pistacia integerrima</name>
    <dbReference type="NCBI Taxonomy" id="434235"/>
    <lineage>
        <taxon>Eukaryota</taxon>
        <taxon>Viridiplantae</taxon>
        <taxon>Streptophyta</taxon>
        <taxon>Embryophyta</taxon>
        <taxon>Tracheophyta</taxon>
        <taxon>Spermatophyta</taxon>
        <taxon>Magnoliopsida</taxon>
        <taxon>eudicotyledons</taxon>
        <taxon>Gunneridae</taxon>
        <taxon>Pentapetalae</taxon>
        <taxon>rosids</taxon>
        <taxon>malvids</taxon>
        <taxon>Sapindales</taxon>
        <taxon>Anacardiaceae</taxon>
        <taxon>Pistacia</taxon>
    </lineage>
</organism>
<protein>
    <submittedName>
        <fullName evidence="1">Uncharacterized protein</fullName>
    </submittedName>
</protein>
<accession>A0ACC0YIU5</accession>
<gene>
    <name evidence="1" type="ORF">Pint_24658</name>
</gene>
<sequence>MADRGAYQTRYKELAENVSQHTAAITQQGSAITRIEERMENFMADIRTQLSGLVLQVRDLSVPHSPPDLSNVSPPPPPRIQRPPLPSTPNQRGPKVELLKYDGAKNQAGGYCKPNNISYFIKFHRHNNC</sequence>
<dbReference type="EMBL" id="CM047742">
    <property type="protein sequence ID" value="KAJ0036052.1"/>
    <property type="molecule type" value="Genomic_DNA"/>
</dbReference>
<name>A0ACC0YIU5_9ROSI</name>
<evidence type="ECO:0000313" key="1">
    <source>
        <dbReference type="EMBL" id="KAJ0036052.1"/>
    </source>
</evidence>
<keyword evidence="2" id="KW-1185">Reference proteome</keyword>